<keyword evidence="4" id="KW-1185">Reference proteome</keyword>
<dbReference type="SMART" id="SM00861">
    <property type="entry name" value="Transket_pyr"/>
    <property type="match status" value="1"/>
</dbReference>
<dbReference type="Pfam" id="PF02780">
    <property type="entry name" value="Transketolase_C"/>
    <property type="match status" value="1"/>
</dbReference>
<dbReference type="SUPFAM" id="SSF52922">
    <property type="entry name" value="TK C-terminal domain-like"/>
    <property type="match status" value="1"/>
</dbReference>
<reference evidence="3 4" key="1">
    <citation type="submission" date="2019-03" db="EMBL/GenBank/DDBJ databases">
        <title>Whole genome sequence of a novel Rubrobacter taiwanensis strain, isolated from Yellowstone National Park.</title>
        <authorList>
            <person name="Freed S."/>
            <person name="Ramaley R.F."/>
            <person name="Kyndt J.A."/>
        </authorList>
    </citation>
    <scope>NUCLEOTIDE SEQUENCE [LARGE SCALE GENOMIC DNA]</scope>
    <source>
        <strain evidence="3 4">Yellowstone</strain>
    </source>
</reference>
<keyword evidence="1" id="KW-0560">Oxidoreductase</keyword>
<evidence type="ECO:0000313" key="4">
    <source>
        <dbReference type="Proteomes" id="UP000295244"/>
    </source>
</evidence>
<dbReference type="InterPro" id="IPR009014">
    <property type="entry name" value="Transketo_C/PFOR_II"/>
</dbReference>
<dbReference type="SUPFAM" id="SSF52518">
    <property type="entry name" value="Thiamin diphosphate-binding fold (THDP-binding)"/>
    <property type="match status" value="1"/>
</dbReference>
<dbReference type="CDD" id="cd07036">
    <property type="entry name" value="TPP_PYR_E1-PDHc-beta_like"/>
    <property type="match status" value="1"/>
</dbReference>
<feature type="domain" description="Transketolase-like pyrimidine-binding" evidence="2">
    <location>
        <begin position="4"/>
        <end position="188"/>
    </location>
</feature>
<name>A0A4V2NX52_9ACTN</name>
<dbReference type="PANTHER" id="PTHR43257">
    <property type="entry name" value="PYRUVATE DEHYDROGENASE E1 COMPONENT BETA SUBUNIT"/>
    <property type="match status" value="1"/>
</dbReference>
<dbReference type="NCBIfam" id="NF006667">
    <property type="entry name" value="PRK09212.1"/>
    <property type="match status" value="1"/>
</dbReference>
<dbReference type="Pfam" id="PF02779">
    <property type="entry name" value="Transket_pyr"/>
    <property type="match status" value="1"/>
</dbReference>
<accession>A0A4V2NX52</accession>
<dbReference type="Proteomes" id="UP000295244">
    <property type="component" value="Unassembled WGS sequence"/>
</dbReference>
<dbReference type="FunFam" id="3.40.50.970:FF:000001">
    <property type="entry name" value="Pyruvate dehydrogenase E1 beta subunit"/>
    <property type="match status" value="1"/>
</dbReference>
<dbReference type="Gene3D" id="3.40.50.970">
    <property type="match status" value="1"/>
</dbReference>
<evidence type="ECO:0000313" key="3">
    <source>
        <dbReference type="EMBL" id="TCJ19912.1"/>
    </source>
</evidence>
<sequence length="339" mass="36324">MRRITFMQAINEALAQEMERDPTVVVFGEDNAGGAGAPGEDDAWGGVMGVTKGLYHSFPGRVLDTPISESAFIGAAAGAACSGLRPVAELMFVDFMGVCFDQIFNQAAKFRYMFGGKARTPMVIRTMYGAGIRAAGQHSQSLYPIFTHIPGLKVAIPSSPYDAKGLMIQAIRDDDPVIFFENKVLYAVEGEVPEESYTVPFGEANFVREGDDVTIVAIGRMVSFAEQAAEELAGDGIECEILDPRTTSPLDEESIYESVENTGRLVVVDESNPRCSLASDIAALVAQNCFEDLKAAPKMVTAPHTPPPFSPTLEDAYVPDPERIAAAAREVVEGAGARA</sequence>
<dbReference type="EMBL" id="SKBU01000006">
    <property type="protein sequence ID" value="TCJ19912.1"/>
    <property type="molecule type" value="Genomic_DNA"/>
</dbReference>
<dbReference type="GO" id="GO:0000287">
    <property type="term" value="F:magnesium ion binding"/>
    <property type="evidence" value="ECO:0007669"/>
    <property type="project" value="UniProtKB-ARBA"/>
</dbReference>
<proteinExistence type="predicted"/>
<dbReference type="FunFam" id="3.40.50.920:FF:000001">
    <property type="entry name" value="Pyruvate dehydrogenase E1 beta subunit"/>
    <property type="match status" value="1"/>
</dbReference>
<organism evidence="3 4">
    <name type="scientific">Rubrobacter taiwanensis</name>
    <dbReference type="NCBI Taxonomy" id="185139"/>
    <lineage>
        <taxon>Bacteria</taxon>
        <taxon>Bacillati</taxon>
        <taxon>Actinomycetota</taxon>
        <taxon>Rubrobacteria</taxon>
        <taxon>Rubrobacterales</taxon>
        <taxon>Rubrobacteraceae</taxon>
        <taxon>Rubrobacter</taxon>
    </lineage>
</organism>
<evidence type="ECO:0000256" key="1">
    <source>
        <dbReference type="ARBA" id="ARBA00023002"/>
    </source>
</evidence>
<dbReference type="InterPro" id="IPR033248">
    <property type="entry name" value="Transketolase_C"/>
</dbReference>
<dbReference type="AlphaFoldDB" id="A0A4V2NX52"/>
<dbReference type="OrthoDB" id="3457658at2"/>
<gene>
    <name evidence="3" type="ORF">E0L93_02865</name>
</gene>
<dbReference type="InterPro" id="IPR005475">
    <property type="entry name" value="Transketolase-like_Pyr-bd"/>
</dbReference>
<evidence type="ECO:0000259" key="2">
    <source>
        <dbReference type="SMART" id="SM00861"/>
    </source>
</evidence>
<dbReference type="PANTHER" id="PTHR43257:SF3">
    <property type="entry name" value="ACETOIN:2,6-DICHLOROPHENOLINDOPHENOL OXIDOREDUCTASE SUBUNIT BETA"/>
    <property type="match status" value="1"/>
</dbReference>
<dbReference type="InterPro" id="IPR029061">
    <property type="entry name" value="THDP-binding"/>
</dbReference>
<dbReference type="GO" id="GO:0016491">
    <property type="term" value="F:oxidoreductase activity"/>
    <property type="evidence" value="ECO:0007669"/>
    <property type="project" value="UniProtKB-KW"/>
</dbReference>
<dbReference type="RefSeq" id="WP_132688219.1">
    <property type="nucleotide sequence ID" value="NZ_SKBU01000006.1"/>
</dbReference>
<comment type="caution">
    <text evidence="3">The sequence shown here is derived from an EMBL/GenBank/DDBJ whole genome shotgun (WGS) entry which is preliminary data.</text>
</comment>
<dbReference type="Gene3D" id="3.40.50.920">
    <property type="match status" value="1"/>
</dbReference>
<protein>
    <submittedName>
        <fullName evidence="3">Alpha-ketoacid dehydrogenase subunit beta</fullName>
    </submittedName>
</protein>